<feature type="repeat" description="WD" evidence="6">
    <location>
        <begin position="525"/>
        <end position="567"/>
    </location>
</feature>
<dbReference type="InterPro" id="IPR036322">
    <property type="entry name" value="WD40_repeat_dom_sf"/>
</dbReference>
<feature type="repeat" description="WD" evidence="6">
    <location>
        <begin position="268"/>
        <end position="309"/>
    </location>
</feature>
<accession>A0AA88R671</accession>
<organism evidence="8 9">
    <name type="scientific">Escallonia rubra</name>
    <dbReference type="NCBI Taxonomy" id="112253"/>
    <lineage>
        <taxon>Eukaryota</taxon>
        <taxon>Viridiplantae</taxon>
        <taxon>Streptophyta</taxon>
        <taxon>Embryophyta</taxon>
        <taxon>Tracheophyta</taxon>
        <taxon>Spermatophyta</taxon>
        <taxon>Magnoliopsida</taxon>
        <taxon>eudicotyledons</taxon>
        <taxon>Gunneridae</taxon>
        <taxon>Pentapetalae</taxon>
        <taxon>asterids</taxon>
        <taxon>campanulids</taxon>
        <taxon>Escalloniales</taxon>
        <taxon>Escalloniaceae</taxon>
        <taxon>Escallonia</taxon>
    </lineage>
</organism>
<evidence type="ECO:0000256" key="2">
    <source>
        <dbReference type="ARBA" id="ARBA00022490"/>
    </source>
</evidence>
<dbReference type="SMART" id="SM00320">
    <property type="entry name" value="WD40"/>
    <property type="match status" value="7"/>
</dbReference>
<reference evidence="8" key="1">
    <citation type="submission" date="2022-12" db="EMBL/GenBank/DDBJ databases">
        <title>Draft genome assemblies for two species of Escallonia (Escalloniales).</title>
        <authorList>
            <person name="Chanderbali A."/>
            <person name="Dervinis C."/>
            <person name="Anghel I."/>
            <person name="Soltis D."/>
            <person name="Soltis P."/>
            <person name="Zapata F."/>
        </authorList>
    </citation>
    <scope>NUCLEOTIDE SEQUENCE</scope>
    <source>
        <strain evidence="8">UCBG92.1500</strain>
        <tissue evidence="8">Leaf</tissue>
    </source>
</reference>
<gene>
    <name evidence="8" type="ORF">RJ640_026732</name>
</gene>
<evidence type="ECO:0000313" key="9">
    <source>
        <dbReference type="Proteomes" id="UP001187471"/>
    </source>
</evidence>
<keyword evidence="9" id="KW-1185">Reference proteome</keyword>
<dbReference type="PROSITE" id="PS50294">
    <property type="entry name" value="WD_REPEATS_REGION"/>
    <property type="match status" value="3"/>
</dbReference>
<dbReference type="Proteomes" id="UP001187471">
    <property type="component" value="Unassembled WGS sequence"/>
</dbReference>
<dbReference type="Pfam" id="PF00400">
    <property type="entry name" value="WD40"/>
    <property type="match status" value="5"/>
</dbReference>
<dbReference type="InterPro" id="IPR006595">
    <property type="entry name" value="CTLH_C"/>
</dbReference>
<dbReference type="PANTHER" id="PTHR22838">
    <property type="entry name" value="WD REPEAT PROTEIN 26-RELATED"/>
    <property type="match status" value="1"/>
</dbReference>
<evidence type="ECO:0000256" key="3">
    <source>
        <dbReference type="ARBA" id="ARBA00022574"/>
    </source>
</evidence>
<dbReference type="InterPro" id="IPR051350">
    <property type="entry name" value="WD_repeat-ST_regulator"/>
</dbReference>
<dbReference type="PROSITE" id="PS50897">
    <property type="entry name" value="CTLH"/>
    <property type="match status" value="1"/>
</dbReference>
<sequence>MGGVEDDEPPSKRVKVASKELRGCWNGTSLKDPASCSLSVPMARPLASQGGDEVLGSKGVVKKVELVRIIAETLYSLGYEKTGAHLEEESGICLHSSVVNLFMQQILDGNWDESVATLHKISHLDQTVTKMASFIILEQKFFELLDGEKIKDALKTLRTEITPLCINNNRVHELGSCVLFPSERVFLGTPAQNFVRVKSRADLLEELQKLLPPTVIIPEKRLVHLVEQALDLQREACIYHNSLVGEMSLYTDHQCGRDQIPSQTLQILQDHRDEVWFLQFSHSGEYLASSSSDCSAIIWKVNVDGRVSLKHKLSGHQKPVSYVSWSPNDDQLLTCGVEEAIRRWNVSSGECLHVYEKGGLGMVSCGWAPDGKSIFSGVSDRSISMWDLDGKELECWKGQRSLKISDLGVTSDGKQIITICRETVILLLDREAKAEKLIEEDSTITSFSLSMDNKFLLVTLLNQEIHLWNIEGHIKLVAKYKGHKRSRFVVRACFGGLEQAFVSSGSEDSQVYIWHKGSGELVETLPGHSGAVNCVSWNPTNPHMLASASDDRTIRIWGLDQVKMKHKGTHSNGIHYCNGGKSTMRAKALLWSTTGRAIWGNVADFETVLVNDLGKG</sequence>
<dbReference type="PROSITE" id="PS50082">
    <property type="entry name" value="WD_REPEATS_2"/>
    <property type="match status" value="4"/>
</dbReference>
<dbReference type="Pfam" id="PF23627">
    <property type="entry name" value="LisH_WDR26"/>
    <property type="match status" value="1"/>
</dbReference>
<name>A0AA88R671_9ASTE</name>
<dbReference type="PROSITE" id="PS00678">
    <property type="entry name" value="WD_REPEATS_1"/>
    <property type="match status" value="1"/>
</dbReference>
<feature type="repeat" description="WD" evidence="6">
    <location>
        <begin position="367"/>
        <end position="389"/>
    </location>
</feature>
<evidence type="ECO:0000313" key="8">
    <source>
        <dbReference type="EMBL" id="KAK2983449.1"/>
    </source>
</evidence>
<dbReference type="SMART" id="SM00668">
    <property type="entry name" value="CTLH"/>
    <property type="match status" value="1"/>
</dbReference>
<feature type="domain" description="CTLH" evidence="7">
    <location>
        <begin position="95"/>
        <end position="152"/>
    </location>
</feature>
<dbReference type="SUPFAM" id="SSF50978">
    <property type="entry name" value="WD40 repeat-like"/>
    <property type="match status" value="1"/>
</dbReference>
<dbReference type="InterPro" id="IPR006594">
    <property type="entry name" value="LisH"/>
</dbReference>
<evidence type="ECO:0000256" key="6">
    <source>
        <dbReference type="PROSITE-ProRule" id="PRU00221"/>
    </source>
</evidence>
<dbReference type="PANTHER" id="PTHR22838:SF0">
    <property type="entry name" value="WD REPEAT-CONTAINING PROTEIN 26"/>
    <property type="match status" value="1"/>
</dbReference>
<comment type="caution">
    <text evidence="8">The sequence shown here is derived from an EMBL/GenBank/DDBJ whole genome shotgun (WGS) entry which is preliminary data.</text>
</comment>
<dbReference type="EMBL" id="JAVXUO010001315">
    <property type="protein sequence ID" value="KAK2983449.1"/>
    <property type="molecule type" value="Genomic_DNA"/>
</dbReference>
<keyword evidence="2" id="KW-0963">Cytoplasm</keyword>
<feature type="repeat" description="WD" evidence="6">
    <location>
        <begin position="313"/>
        <end position="354"/>
    </location>
</feature>
<keyword evidence="4" id="KW-0677">Repeat</keyword>
<dbReference type="CDD" id="cd00200">
    <property type="entry name" value="WD40"/>
    <property type="match status" value="1"/>
</dbReference>
<evidence type="ECO:0000259" key="7">
    <source>
        <dbReference type="PROSITE" id="PS50897"/>
    </source>
</evidence>
<dbReference type="InterPro" id="IPR015943">
    <property type="entry name" value="WD40/YVTN_repeat-like_dom_sf"/>
</dbReference>
<protein>
    <recommendedName>
        <fullName evidence="7">CTLH domain-containing protein</fullName>
    </recommendedName>
</protein>
<keyword evidence="3 6" id="KW-0853">WD repeat</keyword>
<evidence type="ECO:0000256" key="1">
    <source>
        <dbReference type="ARBA" id="ARBA00004496"/>
    </source>
</evidence>
<dbReference type="InterPro" id="IPR001680">
    <property type="entry name" value="WD40_rpt"/>
</dbReference>
<dbReference type="Gene3D" id="2.130.10.10">
    <property type="entry name" value="YVTN repeat-like/Quinoprotein amine dehydrogenase"/>
    <property type="match status" value="2"/>
</dbReference>
<evidence type="ECO:0000256" key="5">
    <source>
        <dbReference type="ARBA" id="ARBA00065067"/>
    </source>
</evidence>
<dbReference type="FunFam" id="2.130.10.10:FF:000087">
    <property type="entry name" value="WD repeat-containing protein 26 homolog"/>
    <property type="match status" value="1"/>
</dbReference>
<evidence type="ECO:0000256" key="4">
    <source>
        <dbReference type="ARBA" id="ARBA00022737"/>
    </source>
</evidence>
<dbReference type="InterPro" id="IPR019775">
    <property type="entry name" value="WD40_repeat_CS"/>
</dbReference>
<comment type="subcellular location">
    <subcellularLocation>
        <location evidence="1">Cytoplasm</location>
    </subcellularLocation>
</comment>
<proteinExistence type="predicted"/>
<comment type="subunit">
    <text evidence="5">Interacts with RANBPM.</text>
</comment>
<dbReference type="GO" id="GO:0005737">
    <property type="term" value="C:cytoplasm"/>
    <property type="evidence" value="ECO:0007669"/>
    <property type="project" value="UniProtKB-SubCell"/>
</dbReference>
<dbReference type="AlphaFoldDB" id="A0AA88R671"/>
<dbReference type="PROSITE" id="PS50896">
    <property type="entry name" value="LISH"/>
    <property type="match status" value="1"/>
</dbReference>